<feature type="modified residue" description="4-aspartylphosphate" evidence="2">
    <location>
        <position position="54"/>
    </location>
</feature>
<feature type="DNA-binding region" description="OmpR/PhoB-type" evidence="3">
    <location>
        <begin position="123"/>
        <end position="226"/>
    </location>
</feature>
<dbReference type="PANTHER" id="PTHR48111">
    <property type="entry name" value="REGULATOR OF RPOS"/>
    <property type="match status" value="1"/>
</dbReference>
<dbReference type="Proteomes" id="UP001501565">
    <property type="component" value="Unassembled WGS sequence"/>
</dbReference>
<dbReference type="PROSITE" id="PS50110">
    <property type="entry name" value="RESPONSE_REGULATORY"/>
    <property type="match status" value="1"/>
</dbReference>
<dbReference type="InterPro" id="IPR011006">
    <property type="entry name" value="CheY-like_superfamily"/>
</dbReference>
<dbReference type="CDD" id="cd00383">
    <property type="entry name" value="trans_reg_C"/>
    <property type="match status" value="1"/>
</dbReference>
<dbReference type="NCBIfam" id="NF008296">
    <property type="entry name" value="PRK11083.1"/>
    <property type="match status" value="1"/>
</dbReference>
<dbReference type="RefSeq" id="WP_344799001.1">
    <property type="nucleotide sequence ID" value="NZ_BAABBN010000007.1"/>
</dbReference>
<dbReference type="PANTHER" id="PTHR48111:SF6">
    <property type="entry name" value="TRANSCRIPTIONAL REGULATORY PROTEIN CREB"/>
    <property type="match status" value="1"/>
</dbReference>
<evidence type="ECO:0000256" key="1">
    <source>
        <dbReference type="ARBA" id="ARBA00023125"/>
    </source>
</evidence>
<dbReference type="Gene3D" id="1.10.10.10">
    <property type="entry name" value="Winged helix-like DNA-binding domain superfamily/Winged helix DNA-binding domain"/>
    <property type="match status" value="1"/>
</dbReference>
<dbReference type="InterPro" id="IPR039420">
    <property type="entry name" value="WalR-like"/>
</dbReference>
<keyword evidence="2" id="KW-0597">Phosphoprotein</keyword>
<dbReference type="InterPro" id="IPR001867">
    <property type="entry name" value="OmpR/PhoB-type_DNA-bd"/>
</dbReference>
<evidence type="ECO:0000313" key="6">
    <source>
        <dbReference type="EMBL" id="GAA3928557.1"/>
    </source>
</evidence>
<name>A0ABP7MTW0_9GAMM</name>
<evidence type="ECO:0000259" key="5">
    <source>
        <dbReference type="PROSITE" id="PS51755"/>
    </source>
</evidence>
<feature type="domain" description="Response regulatory" evidence="4">
    <location>
        <begin position="5"/>
        <end position="118"/>
    </location>
</feature>
<dbReference type="SUPFAM" id="SSF46894">
    <property type="entry name" value="C-terminal effector domain of the bipartite response regulators"/>
    <property type="match status" value="1"/>
</dbReference>
<dbReference type="Gene3D" id="6.10.250.690">
    <property type="match status" value="1"/>
</dbReference>
<dbReference type="SMART" id="SM00448">
    <property type="entry name" value="REC"/>
    <property type="match status" value="1"/>
</dbReference>
<reference evidence="7" key="1">
    <citation type="journal article" date="2019" name="Int. J. Syst. Evol. Microbiol.">
        <title>The Global Catalogue of Microorganisms (GCM) 10K type strain sequencing project: providing services to taxonomists for standard genome sequencing and annotation.</title>
        <authorList>
            <consortium name="The Broad Institute Genomics Platform"/>
            <consortium name="The Broad Institute Genome Sequencing Center for Infectious Disease"/>
            <person name="Wu L."/>
            <person name="Ma J."/>
        </authorList>
    </citation>
    <scope>NUCLEOTIDE SEQUENCE [LARGE SCALE GENOMIC DNA]</scope>
    <source>
        <strain evidence="7">JCM 17551</strain>
    </source>
</reference>
<dbReference type="InterPro" id="IPR001789">
    <property type="entry name" value="Sig_transdc_resp-reg_receiver"/>
</dbReference>
<accession>A0ABP7MTW0</accession>
<dbReference type="InterPro" id="IPR016032">
    <property type="entry name" value="Sig_transdc_resp-reg_C-effctor"/>
</dbReference>
<proteinExistence type="predicted"/>
<dbReference type="EMBL" id="BAABBN010000007">
    <property type="protein sequence ID" value="GAA3928557.1"/>
    <property type="molecule type" value="Genomic_DNA"/>
</dbReference>
<evidence type="ECO:0000313" key="7">
    <source>
        <dbReference type="Proteomes" id="UP001501565"/>
    </source>
</evidence>
<dbReference type="Gene3D" id="3.40.50.2300">
    <property type="match status" value="1"/>
</dbReference>
<protein>
    <submittedName>
        <fullName evidence="6">Beta-lactam response regulator transcription factor BlrA</fullName>
    </submittedName>
</protein>
<evidence type="ECO:0000256" key="2">
    <source>
        <dbReference type="PROSITE-ProRule" id="PRU00169"/>
    </source>
</evidence>
<keyword evidence="1 3" id="KW-0238">DNA-binding</keyword>
<organism evidence="6 7">
    <name type="scientific">Litoribacillus peritrichatus</name>
    <dbReference type="NCBI Taxonomy" id="718191"/>
    <lineage>
        <taxon>Bacteria</taxon>
        <taxon>Pseudomonadati</taxon>
        <taxon>Pseudomonadota</taxon>
        <taxon>Gammaproteobacteria</taxon>
        <taxon>Oceanospirillales</taxon>
        <taxon>Oceanospirillaceae</taxon>
        <taxon>Litoribacillus</taxon>
    </lineage>
</organism>
<dbReference type="PROSITE" id="PS51755">
    <property type="entry name" value="OMPR_PHOB"/>
    <property type="match status" value="1"/>
</dbReference>
<comment type="caution">
    <text evidence="6">The sequence shown here is derived from an EMBL/GenBank/DDBJ whole genome shotgun (WGS) entry which is preliminary data.</text>
</comment>
<dbReference type="Pfam" id="PF00072">
    <property type="entry name" value="Response_reg"/>
    <property type="match status" value="1"/>
</dbReference>
<dbReference type="SUPFAM" id="SSF52172">
    <property type="entry name" value="CheY-like"/>
    <property type="match status" value="1"/>
</dbReference>
<dbReference type="InterPro" id="IPR036388">
    <property type="entry name" value="WH-like_DNA-bd_sf"/>
</dbReference>
<sequence>MKAKHILLIEDEAGIADNITYSLKAEGFQVTWKGLGADGVNACADDVIDLVILDVGLPDISGFEVCKEIRKNSDVPIVFLTARGDEIDRVVGLEIGGDDYVVKPFSPRELVARVKVILRRQRDDLVSVAPAKSAFVMDEPKRQIRYCNQLLDLTGYEFGILSVLLKQPERVFSREQLMDAVWSAPEESFDRAVDTHIKTLRAKLKAVNPDDNSVVTHRGVGYSLKVSS</sequence>
<dbReference type="Pfam" id="PF00486">
    <property type="entry name" value="Trans_reg_C"/>
    <property type="match status" value="1"/>
</dbReference>
<evidence type="ECO:0000259" key="4">
    <source>
        <dbReference type="PROSITE" id="PS50110"/>
    </source>
</evidence>
<feature type="domain" description="OmpR/PhoB-type" evidence="5">
    <location>
        <begin position="123"/>
        <end position="226"/>
    </location>
</feature>
<keyword evidence="7" id="KW-1185">Reference proteome</keyword>
<dbReference type="SMART" id="SM00862">
    <property type="entry name" value="Trans_reg_C"/>
    <property type="match status" value="1"/>
</dbReference>
<gene>
    <name evidence="6" type="primary">blrA</name>
    <name evidence="6" type="ORF">GCM10022277_26330</name>
</gene>
<evidence type="ECO:0000256" key="3">
    <source>
        <dbReference type="PROSITE-ProRule" id="PRU01091"/>
    </source>
</evidence>